<dbReference type="GO" id="GO:0007234">
    <property type="term" value="P:osmosensory signaling via phosphorelay pathway"/>
    <property type="evidence" value="ECO:0007669"/>
    <property type="project" value="TreeGrafter"/>
</dbReference>
<keyword evidence="5" id="KW-0547">Nucleotide-binding</keyword>
<dbReference type="InterPro" id="IPR036097">
    <property type="entry name" value="HisK_dim/P_sf"/>
</dbReference>
<keyword evidence="10" id="KW-1133">Transmembrane helix</keyword>
<feature type="domain" description="Histidine kinase" evidence="11">
    <location>
        <begin position="494"/>
        <end position="713"/>
    </location>
</feature>
<dbReference type="Proteomes" id="UP001193389">
    <property type="component" value="Chromosome"/>
</dbReference>
<comment type="catalytic activity">
    <reaction evidence="1">
        <text>ATP + protein L-histidine = ADP + protein N-phospho-L-histidine.</text>
        <dbReference type="EC" id="2.7.13.3"/>
    </reaction>
</comment>
<dbReference type="EMBL" id="AP018694">
    <property type="protein sequence ID" value="BBE17976.1"/>
    <property type="molecule type" value="Genomic_DNA"/>
</dbReference>
<evidence type="ECO:0000256" key="1">
    <source>
        <dbReference type="ARBA" id="ARBA00000085"/>
    </source>
</evidence>
<keyword evidence="10" id="KW-0812">Transmembrane</keyword>
<dbReference type="Gene3D" id="1.10.287.130">
    <property type="match status" value="1"/>
</dbReference>
<dbReference type="CDD" id="cd00082">
    <property type="entry name" value="HisKA"/>
    <property type="match status" value="1"/>
</dbReference>
<dbReference type="KEGG" id="anf:AQPE_2135"/>
<dbReference type="InterPro" id="IPR036890">
    <property type="entry name" value="HATPase_C_sf"/>
</dbReference>
<dbReference type="InterPro" id="IPR003661">
    <property type="entry name" value="HisK_dim/P_dom"/>
</dbReference>
<proteinExistence type="predicted"/>
<dbReference type="SUPFAM" id="SSF47384">
    <property type="entry name" value="Homodimeric domain of signal transducing histidine kinase"/>
    <property type="match status" value="1"/>
</dbReference>
<sequence length="715" mass="80296">MNKKILWSTLFLLTIAITYSAISEEKFNLTQIDSLRKAINNTKGLDRISAQLKLSLLIVGNDSHESKNLANSALLAAKTANHKSLEMQAYFTLGRINQALELKDISLAYLDTSLTISEAIHDNWYKGEILFRKGVIKHSLNEDIIALENFNASIQSCRLSNNFKVMGSSYSMMGTIFRVNGLYDRSIEYIINSKLNYEKAGFTEGKAWAAYLLGRIYADLKLSQKALEYFREALEIYSQMATIDGNQSGVAICYSQIGLLNLEAGNFKEAYKDIDFTLKTYSASKEKYGLSNAYKNLGMIDYAVGEYKLAETHLNESFKIKKEVDDFLGLPSVYEYLGLSLIEQGQKEDGFNKLQLALNLAKSNNQKSIQLNIYSKLTKVYLKMNDLENAVNCQKKQIEIQDSLLSGDADIKMEQLQAIYEIDKKNGLILELEKQNEINSLIIKQHRTSQLIMIIGIFIAILISILIYWFYTKMRHKNLELKETNAAKDKFFAIIAHDLRGPTVNLAAFLGHLNDTFNELSPNELKKILSSLHKSAENVSVLLENLLIWGQSQLNKIEFNPSELKLTDVIQNSTKGLIQSADNKQINVSFELNDEIFVKADLNMIQTIVRNLLSNAIKFTHRGGSVIIKSEITNLNKATVSITDNGVGIEKSSLVKIFDITNTLHTPGTENELSTGLGLILVKDFIEKNNGTITIDSQKGKGTVVSFTLPTTLKH</sequence>
<organism evidence="12 13">
    <name type="scientific">Aquipluma nitroreducens</name>
    <dbReference type="NCBI Taxonomy" id="2010828"/>
    <lineage>
        <taxon>Bacteria</taxon>
        <taxon>Pseudomonadati</taxon>
        <taxon>Bacteroidota</taxon>
        <taxon>Bacteroidia</taxon>
        <taxon>Marinilabiliales</taxon>
        <taxon>Prolixibacteraceae</taxon>
        <taxon>Aquipluma</taxon>
    </lineage>
</organism>
<dbReference type="Gene3D" id="1.25.40.10">
    <property type="entry name" value="Tetratricopeptide repeat domain"/>
    <property type="match status" value="2"/>
</dbReference>
<dbReference type="GO" id="GO:0000156">
    <property type="term" value="F:phosphorelay response regulator activity"/>
    <property type="evidence" value="ECO:0007669"/>
    <property type="project" value="TreeGrafter"/>
</dbReference>
<dbReference type="RefSeq" id="WP_318350927.1">
    <property type="nucleotide sequence ID" value="NZ_AP018694.1"/>
</dbReference>
<dbReference type="SUPFAM" id="SSF55874">
    <property type="entry name" value="ATPase domain of HSP90 chaperone/DNA topoisomerase II/histidine kinase"/>
    <property type="match status" value="1"/>
</dbReference>
<evidence type="ECO:0000259" key="11">
    <source>
        <dbReference type="PROSITE" id="PS50109"/>
    </source>
</evidence>
<keyword evidence="6" id="KW-0418">Kinase</keyword>
<dbReference type="Gene3D" id="3.30.565.10">
    <property type="entry name" value="Histidine kinase-like ATPase, C-terminal domain"/>
    <property type="match status" value="1"/>
</dbReference>
<dbReference type="GO" id="GO:0030295">
    <property type="term" value="F:protein kinase activator activity"/>
    <property type="evidence" value="ECO:0007669"/>
    <property type="project" value="TreeGrafter"/>
</dbReference>
<accession>A0A5K7S8X2</accession>
<keyword evidence="10" id="KW-0472">Membrane</keyword>
<dbReference type="InterPro" id="IPR050351">
    <property type="entry name" value="BphY/WalK/GraS-like"/>
</dbReference>
<protein>
    <recommendedName>
        <fullName evidence="2">histidine kinase</fullName>
        <ecNumber evidence="2">2.7.13.3</ecNumber>
    </recommendedName>
</protein>
<dbReference type="PANTHER" id="PTHR42878:SF7">
    <property type="entry name" value="SENSOR HISTIDINE KINASE GLRK"/>
    <property type="match status" value="1"/>
</dbReference>
<name>A0A5K7S8X2_9BACT</name>
<evidence type="ECO:0000313" key="13">
    <source>
        <dbReference type="Proteomes" id="UP001193389"/>
    </source>
</evidence>
<dbReference type="InterPro" id="IPR011990">
    <property type="entry name" value="TPR-like_helical_dom_sf"/>
</dbReference>
<dbReference type="PRINTS" id="PR00344">
    <property type="entry name" value="BCTRLSENSOR"/>
</dbReference>
<feature type="transmembrane region" description="Helical" evidence="10">
    <location>
        <begin position="451"/>
        <end position="471"/>
    </location>
</feature>
<evidence type="ECO:0000256" key="7">
    <source>
        <dbReference type="ARBA" id="ARBA00022840"/>
    </source>
</evidence>
<keyword evidence="7" id="KW-0067">ATP-binding</keyword>
<keyword evidence="8" id="KW-0902">Two-component regulatory system</keyword>
<dbReference type="AlphaFoldDB" id="A0A5K7S8X2"/>
<evidence type="ECO:0000256" key="5">
    <source>
        <dbReference type="ARBA" id="ARBA00022741"/>
    </source>
</evidence>
<dbReference type="EC" id="2.7.13.3" evidence="2"/>
<dbReference type="Pfam" id="PF02518">
    <property type="entry name" value="HATPase_c"/>
    <property type="match status" value="1"/>
</dbReference>
<dbReference type="SMART" id="SM00028">
    <property type="entry name" value="TPR"/>
    <property type="match status" value="6"/>
</dbReference>
<feature type="repeat" description="TPR" evidence="9">
    <location>
        <begin position="207"/>
        <end position="240"/>
    </location>
</feature>
<dbReference type="Pfam" id="PF13181">
    <property type="entry name" value="TPR_8"/>
    <property type="match status" value="1"/>
</dbReference>
<keyword evidence="4" id="KW-0808">Transferase</keyword>
<dbReference type="SUPFAM" id="SSF48452">
    <property type="entry name" value="TPR-like"/>
    <property type="match status" value="2"/>
</dbReference>
<dbReference type="InterPro" id="IPR019734">
    <property type="entry name" value="TPR_rpt"/>
</dbReference>
<dbReference type="SMART" id="SM00387">
    <property type="entry name" value="HATPase_c"/>
    <property type="match status" value="1"/>
</dbReference>
<dbReference type="InterPro" id="IPR005467">
    <property type="entry name" value="His_kinase_dom"/>
</dbReference>
<keyword evidence="3" id="KW-0597">Phosphoprotein</keyword>
<dbReference type="Pfam" id="PF13424">
    <property type="entry name" value="TPR_12"/>
    <property type="match status" value="2"/>
</dbReference>
<evidence type="ECO:0000256" key="6">
    <source>
        <dbReference type="ARBA" id="ARBA00022777"/>
    </source>
</evidence>
<dbReference type="InterPro" id="IPR003594">
    <property type="entry name" value="HATPase_dom"/>
</dbReference>
<dbReference type="PANTHER" id="PTHR42878">
    <property type="entry name" value="TWO-COMPONENT HISTIDINE KINASE"/>
    <property type="match status" value="1"/>
</dbReference>
<evidence type="ECO:0000256" key="4">
    <source>
        <dbReference type="ARBA" id="ARBA00022679"/>
    </source>
</evidence>
<reference evidence="12" key="1">
    <citation type="journal article" date="2020" name="Int. J. Syst. Evol. Microbiol.">
        <title>Aquipluma nitroreducens gen. nov. sp. nov., a novel facultatively anaerobic bacterium isolated from a freshwater lake.</title>
        <authorList>
            <person name="Watanabe M."/>
            <person name="Kojima H."/>
            <person name="Fukui M."/>
        </authorList>
    </citation>
    <scope>NUCLEOTIDE SEQUENCE</scope>
    <source>
        <strain evidence="12">MeG22</strain>
    </source>
</reference>
<dbReference type="PROSITE" id="PS50005">
    <property type="entry name" value="TPR"/>
    <property type="match status" value="1"/>
</dbReference>
<gene>
    <name evidence="12" type="ORF">AQPE_2135</name>
</gene>
<dbReference type="InterPro" id="IPR004358">
    <property type="entry name" value="Sig_transdc_His_kin-like_C"/>
</dbReference>
<evidence type="ECO:0000256" key="2">
    <source>
        <dbReference type="ARBA" id="ARBA00012438"/>
    </source>
</evidence>
<evidence type="ECO:0000256" key="10">
    <source>
        <dbReference type="SAM" id="Phobius"/>
    </source>
</evidence>
<evidence type="ECO:0000256" key="8">
    <source>
        <dbReference type="ARBA" id="ARBA00023012"/>
    </source>
</evidence>
<keyword evidence="13" id="KW-1185">Reference proteome</keyword>
<dbReference type="GO" id="GO:0000155">
    <property type="term" value="F:phosphorelay sensor kinase activity"/>
    <property type="evidence" value="ECO:0007669"/>
    <property type="project" value="InterPro"/>
</dbReference>
<keyword evidence="9" id="KW-0802">TPR repeat</keyword>
<dbReference type="GO" id="GO:0005524">
    <property type="term" value="F:ATP binding"/>
    <property type="evidence" value="ECO:0007669"/>
    <property type="project" value="UniProtKB-KW"/>
</dbReference>
<dbReference type="PROSITE" id="PS50109">
    <property type="entry name" value="HIS_KIN"/>
    <property type="match status" value="1"/>
</dbReference>
<evidence type="ECO:0000256" key="3">
    <source>
        <dbReference type="ARBA" id="ARBA00022553"/>
    </source>
</evidence>
<evidence type="ECO:0000256" key="9">
    <source>
        <dbReference type="PROSITE-ProRule" id="PRU00339"/>
    </source>
</evidence>
<evidence type="ECO:0000313" key="12">
    <source>
        <dbReference type="EMBL" id="BBE17976.1"/>
    </source>
</evidence>